<sequence length="80" mass="9031">MSSLRMLSTTGHSIFSRGLNDSPFFLHIHSHLPSFSFPFSNIHTTTTHTVHLAGDRILLRSIVILRFPDLVLLPIVLPVR</sequence>
<dbReference type="AlphaFoldDB" id="A0AAD8JXZ7"/>
<keyword evidence="2" id="KW-1185">Reference proteome</keyword>
<evidence type="ECO:0000313" key="1">
    <source>
        <dbReference type="EMBL" id="KAK1410771.1"/>
    </source>
</evidence>
<protein>
    <submittedName>
        <fullName evidence="1">Uncharacterized protein</fullName>
    </submittedName>
</protein>
<dbReference type="Proteomes" id="UP001229421">
    <property type="component" value="Unassembled WGS sequence"/>
</dbReference>
<evidence type="ECO:0000313" key="2">
    <source>
        <dbReference type="Proteomes" id="UP001229421"/>
    </source>
</evidence>
<reference evidence="1" key="1">
    <citation type="journal article" date="2023" name="bioRxiv">
        <title>Improved chromosome-level genome assembly for marigold (Tagetes erecta).</title>
        <authorList>
            <person name="Jiang F."/>
            <person name="Yuan L."/>
            <person name="Wang S."/>
            <person name="Wang H."/>
            <person name="Xu D."/>
            <person name="Wang A."/>
            <person name="Fan W."/>
        </authorList>
    </citation>
    <scope>NUCLEOTIDE SEQUENCE</scope>
    <source>
        <strain evidence="1">WSJ</strain>
        <tissue evidence="1">Leaf</tissue>
    </source>
</reference>
<proteinExistence type="predicted"/>
<dbReference type="EMBL" id="JAUHHV010000010">
    <property type="protein sequence ID" value="KAK1410771.1"/>
    <property type="molecule type" value="Genomic_DNA"/>
</dbReference>
<gene>
    <name evidence="1" type="ORF">QVD17_37310</name>
</gene>
<comment type="caution">
    <text evidence="1">The sequence shown here is derived from an EMBL/GenBank/DDBJ whole genome shotgun (WGS) entry which is preliminary data.</text>
</comment>
<name>A0AAD8JXZ7_TARER</name>
<organism evidence="1 2">
    <name type="scientific">Tagetes erecta</name>
    <name type="common">African marigold</name>
    <dbReference type="NCBI Taxonomy" id="13708"/>
    <lineage>
        <taxon>Eukaryota</taxon>
        <taxon>Viridiplantae</taxon>
        <taxon>Streptophyta</taxon>
        <taxon>Embryophyta</taxon>
        <taxon>Tracheophyta</taxon>
        <taxon>Spermatophyta</taxon>
        <taxon>Magnoliopsida</taxon>
        <taxon>eudicotyledons</taxon>
        <taxon>Gunneridae</taxon>
        <taxon>Pentapetalae</taxon>
        <taxon>asterids</taxon>
        <taxon>campanulids</taxon>
        <taxon>Asterales</taxon>
        <taxon>Asteraceae</taxon>
        <taxon>Asteroideae</taxon>
        <taxon>Heliantheae alliance</taxon>
        <taxon>Tageteae</taxon>
        <taxon>Tagetes</taxon>
    </lineage>
</organism>
<accession>A0AAD8JXZ7</accession>